<dbReference type="GO" id="GO:0016020">
    <property type="term" value="C:membrane"/>
    <property type="evidence" value="ECO:0007669"/>
    <property type="project" value="UniProtKB-SubCell"/>
</dbReference>
<dbReference type="InterPro" id="IPR011701">
    <property type="entry name" value="MFS"/>
</dbReference>
<evidence type="ECO:0000313" key="9">
    <source>
        <dbReference type="EMBL" id="RMY56611.1"/>
    </source>
</evidence>
<dbReference type="SUPFAM" id="SSF103473">
    <property type="entry name" value="MFS general substrate transporter"/>
    <property type="match status" value="1"/>
</dbReference>
<dbReference type="VEuPathDB" id="FungiDB:BTJ68_11697"/>
<evidence type="ECO:0000256" key="2">
    <source>
        <dbReference type="ARBA" id="ARBA00022448"/>
    </source>
</evidence>
<protein>
    <recommendedName>
        <fullName evidence="8">Major facilitator superfamily (MFS) profile domain-containing protein</fullName>
    </recommendedName>
</protein>
<feature type="region of interest" description="Disordered" evidence="6">
    <location>
        <begin position="157"/>
        <end position="179"/>
    </location>
</feature>
<feature type="domain" description="Major facilitator superfamily (MFS) profile" evidence="8">
    <location>
        <begin position="208"/>
        <end position="280"/>
    </location>
</feature>
<evidence type="ECO:0000256" key="5">
    <source>
        <dbReference type="ARBA" id="ARBA00023136"/>
    </source>
</evidence>
<keyword evidence="2" id="KW-0813">Transport</keyword>
<dbReference type="InterPro" id="IPR036259">
    <property type="entry name" value="MFS_trans_sf"/>
</dbReference>
<evidence type="ECO:0000256" key="1">
    <source>
        <dbReference type="ARBA" id="ARBA00004141"/>
    </source>
</evidence>
<accession>A0A3M7CX75</accession>
<dbReference type="Proteomes" id="UP000269276">
    <property type="component" value="Unassembled WGS sequence"/>
</dbReference>
<dbReference type="Pfam" id="PF07690">
    <property type="entry name" value="MFS_1"/>
    <property type="match status" value="1"/>
</dbReference>
<dbReference type="PANTHER" id="PTHR42718:SF9">
    <property type="entry name" value="MAJOR FACILITATOR SUPERFAMILY MULTIDRUG TRANSPORTER MFSC"/>
    <property type="match status" value="1"/>
</dbReference>
<evidence type="ECO:0000256" key="4">
    <source>
        <dbReference type="ARBA" id="ARBA00022989"/>
    </source>
</evidence>
<dbReference type="GO" id="GO:0022857">
    <property type="term" value="F:transmembrane transporter activity"/>
    <property type="evidence" value="ECO:0007669"/>
    <property type="project" value="InterPro"/>
</dbReference>
<name>A0A3M7CX75_HORWE</name>
<evidence type="ECO:0000256" key="3">
    <source>
        <dbReference type="ARBA" id="ARBA00022692"/>
    </source>
</evidence>
<dbReference type="EMBL" id="QWIP01000694">
    <property type="protein sequence ID" value="RMY56611.1"/>
    <property type="molecule type" value="Genomic_DNA"/>
</dbReference>
<feature type="transmembrane region" description="Helical" evidence="7">
    <location>
        <begin position="243"/>
        <end position="264"/>
    </location>
</feature>
<feature type="region of interest" description="Disordered" evidence="6">
    <location>
        <begin position="1"/>
        <end position="113"/>
    </location>
</feature>
<dbReference type="PROSITE" id="PS50850">
    <property type="entry name" value="MFS"/>
    <property type="match status" value="1"/>
</dbReference>
<evidence type="ECO:0000256" key="6">
    <source>
        <dbReference type="SAM" id="MobiDB-lite"/>
    </source>
</evidence>
<keyword evidence="3 7" id="KW-0812">Transmembrane</keyword>
<reference evidence="9 10" key="1">
    <citation type="journal article" date="2018" name="BMC Genomics">
        <title>Genomic evidence for intraspecific hybridization in a clonal and extremely halotolerant yeast.</title>
        <authorList>
            <person name="Gostincar C."/>
            <person name="Stajich J.E."/>
            <person name="Zupancic J."/>
            <person name="Zalar P."/>
            <person name="Gunde-Cimerman N."/>
        </authorList>
    </citation>
    <scope>NUCLEOTIDE SEQUENCE [LARGE SCALE GENOMIC DNA]</scope>
    <source>
        <strain evidence="9 10">EXF-2682</strain>
    </source>
</reference>
<dbReference type="AlphaFoldDB" id="A0A3M7CX75"/>
<organism evidence="9 10">
    <name type="scientific">Hortaea werneckii</name>
    <name type="common">Black yeast</name>
    <name type="synonym">Cladosporium werneckii</name>
    <dbReference type="NCBI Taxonomy" id="91943"/>
    <lineage>
        <taxon>Eukaryota</taxon>
        <taxon>Fungi</taxon>
        <taxon>Dikarya</taxon>
        <taxon>Ascomycota</taxon>
        <taxon>Pezizomycotina</taxon>
        <taxon>Dothideomycetes</taxon>
        <taxon>Dothideomycetidae</taxon>
        <taxon>Mycosphaerellales</taxon>
        <taxon>Teratosphaeriaceae</taxon>
        <taxon>Hortaea</taxon>
    </lineage>
</organism>
<dbReference type="Gene3D" id="1.20.1720.10">
    <property type="entry name" value="Multidrug resistance protein D"/>
    <property type="match status" value="1"/>
</dbReference>
<proteinExistence type="predicted"/>
<evidence type="ECO:0000313" key="10">
    <source>
        <dbReference type="Proteomes" id="UP000269276"/>
    </source>
</evidence>
<comment type="caution">
    <text evidence="9">The sequence shown here is derived from an EMBL/GenBank/DDBJ whole genome shotgun (WGS) entry which is preliminary data.</text>
</comment>
<keyword evidence="5 7" id="KW-0472">Membrane</keyword>
<evidence type="ECO:0000259" key="8">
    <source>
        <dbReference type="PROSITE" id="PS50850"/>
    </source>
</evidence>
<dbReference type="OrthoDB" id="5086884at2759"/>
<dbReference type="PANTHER" id="PTHR42718">
    <property type="entry name" value="MAJOR FACILITATOR SUPERFAMILY MULTIDRUG TRANSPORTER MFSC"/>
    <property type="match status" value="1"/>
</dbReference>
<comment type="subcellular location">
    <subcellularLocation>
        <location evidence="1">Membrane</location>
        <topology evidence="1">Multi-pass membrane protein</topology>
    </subcellularLocation>
</comment>
<gene>
    <name evidence="9" type="ORF">D0863_12916</name>
</gene>
<dbReference type="InterPro" id="IPR005829">
    <property type="entry name" value="Sugar_transporter_CS"/>
</dbReference>
<dbReference type="PROSITE" id="PS00216">
    <property type="entry name" value="SUGAR_TRANSPORT_1"/>
    <property type="match status" value="1"/>
</dbReference>
<evidence type="ECO:0000256" key="7">
    <source>
        <dbReference type="SAM" id="Phobius"/>
    </source>
</evidence>
<feature type="compositionally biased region" description="Basic and acidic residues" evidence="6">
    <location>
        <begin position="55"/>
        <end position="67"/>
    </location>
</feature>
<dbReference type="InterPro" id="IPR020846">
    <property type="entry name" value="MFS_dom"/>
</dbReference>
<keyword evidence="4 7" id="KW-1133">Transmembrane helix</keyword>
<sequence length="280" mass="30192">MGGATIAVHSVGKNNNMEQDRVLQPQQGERVPHASALEIPNATSENARRRSISNSEHDGNDTHRDDLSPQALASLTKTASKIAGRHEPEPADIQQDEPPTPPKDPSSSRKVDFGVSVARPVPVKPGPFDTIHEVPSGWNTPLPSGFNTPANERQTGILSVPSTRPPSPTALLKTPPRTSTQETFDVEDHTAQGYPDVGTLNSWRGLCICIITCTAQMMDNVFMTGVNISLPAIQRDFGIDDSALQWLISAYTLTFGGFLLLAGVMSDRYGRKNVFVAGMA</sequence>